<feature type="transmembrane region" description="Helical" evidence="1">
    <location>
        <begin position="7"/>
        <end position="29"/>
    </location>
</feature>
<feature type="transmembrane region" description="Helical" evidence="1">
    <location>
        <begin position="41"/>
        <end position="58"/>
    </location>
</feature>
<dbReference type="GO" id="GO:0006508">
    <property type="term" value="P:proteolysis"/>
    <property type="evidence" value="ECO:0007669"/>
    <property type="project" value="UniProtKB-KW"/>
</dbReference>
<protein>
    <submittedName>
        <fullName evidence="3">CAAX amino terminal protease self- immunity</fullName>
    </submittedName>
</protein>
<evidence type="ECO:0000256" key="1">
    <source>
        <dbReference type="SAM" id="Phobius"/>
    </source>
</evidence>
<sequence length="283" mass="32290">MDADRRTLINLAVFIFVALTCGFLGVWVNTFVPNQESLMDSIGAGIWIAIPLITVLLLRTFAGDGWSDSGLKPGFSKNLKWYGFAALVFPVVISIALFIGKTMNWVDTACFNLAAYMPVFGSVIGFEWIKNIFEESVWRGYLTAKLDRITRNEWLIYVIVGLVWGLWHLPYYLVFLDEHYLAMFFPYGRYAVALYAVLVICVWTIMFTELFLLTRSLWVVVILHSVEDALNPLISEQFVTVQADKTLIVSPTFGVIPLTLYLLTGLYLRKQRLRIRPSEKNFG</sequence>
<dbReference type="GO" id="GO:0004175">
    <property type="term" value="F:endopeptidase activity"/>
    <property type="evidence" value="ECO:0007669"/>
    <property type="project" value="UniProtKB-ARBA"/>
</dbReference>
<keyword evidence="1" id="KW-1133">Transmembrane helix</keyword>
<dbReference type="Proteomes" id="UP000254055">
    <property type="component" value="Unassembled WGS sequence"/>
</dbReference>
<dbReference type="PANTHER" id="PTHR35797">
    <property type="entry name" value="PROTEASE-RELATED"/>
    <property type="match status" value="1"/>
</dbReference>
<feature type="transmembrane region" description="Helical" evidence="1">
    <location>
        <begin position="79"/>
        <end position="99"/>
    </location>
</feature>
<evidence type="ECO:0000259" key="2">
    <source>
        <dbReference type="Pfam" id="PF02517"/>
    </source>
</evidence>
<dbReference type="InterPro" id="IPR042150">
    <property type="entry name" value="MmRce1-like"/>
</dbReference>
<keyword evidence="3" id="KW-0378">Hydrolase</keyword>
<dbReference type="InterPro" id="IPR003675">
    <property type="entry name" value="Rce1/LyrA-like_dom"/>
</dbReference>
<keyword evidence="1" id="KW-0812">Transmembrane</keyword>
<dbReference type="PANTHER" id="PTHR35797:SF1">
    <property type="entry name" value="PROTEASE"/>
    <property type="match status" value="1"/>
</dbReference>
<feature type="domain" description="CAAX prenyl protease 2/Lysostaphin resistance protein A-like" evidence="2">
    <location>
        <begin position="129"/>
        <end position="229"/>
    </location>
</feature>
<dbReference type="OrthoDB" id="3693644at2"/>
<feature type="transmembrane region" description="Helical" evidence="1">
    <location>
        <begin position="180"/>
        <end position="203"/>
    </location>
</feature>
<dbReference type="AlphaFoldDB" id="A0A378WI46"/>
<feature type="transmembrane region" description="Helical" evidence="1">
    <location>
        <begin position="154"/>
        <end position="174"/>
    </location>
</feature>
<feature type="transmembrane region" description="Helical" evidence="1">
    <location>
        <begin position="111"/>
        <end position="133"/>
    </location>
</feature>
<gene>
    <name evidence="3" type="ORF">NCTC12229_00810</name>
</gene>
<accession>A0A378WI46</accession>
<evidence type="ECO:0000313" key="3">
    <source>
        <dbReference type="EMBL" id="SUA36395.1"/>
    </source>
</evidence>
<organism evidence="3 4">
    <name type="scientific">Neisseria zoodegmatis</name>
    <dbReference type="NCBI Taxonomy" id="326523"/>
    <lineage>
        <taxon>Bacteria</taxon>
        <taxon>Pseudomonadati</taxon>
        <taxon>Pseudomonadota</taxon>
        <taxon>Betaproteobacteria</taxon>
        <taxon>Neisseriales</taxon>
        <taxon>Neisseriaceae</taxon>
        <taxon>Neisseria</taxon>
    </lineage>
</organism>
<dbReference type="Pfam" id="PF02517">
    <property type="entry name" value="Rce1-like"/>
    <property type="match status" value="1"/>
</dbReference>
<proteinExistence type="predicted"/>
<keyword evidence="1" id="KW-0472">Membrane</keyword>
<evidence type="ECO:0000313" key="4">
    <source>
        <dbReference type="Proteomes" id="UP000254055"/>
    </source>
</evidence>
<dbReference type="GO" id="GO:0080120">
    <property type="term" value="P:CAAX-box protein maturation"/>
    <property type="evidence" value="ECO:0007669"/>
    <property type="project" value="UniProtKB-ARBA"/>
</dbReference>
<keyword evidence="3" id="KW-0645">Protease</keyword>
<name>A0A378WI46_9NEIS</name>
<dbReference type="RefSeq" id="WP_115133633.1">
    <property type="nucleotide sequence ID" value="NZ_UGRS01000001.1"/>
</dbReference>
<reference evidence="3 4" key="1">
    <citation type="submission" date="2018-06" db="EMBL/GenBank/DDBJ databases">
        <authorList>
            <consortium name="Pathogen Informatics"/>
            <person name="Doyle S."/>
        </authorList>
    </citation>
    <scope>NUCLEOTIDE SEQUENCE [LARGE SCALE GENOMIC DNA]</scope>
    <source>
        <strain evidence="3 4">NCTC12229</strain>
    </source>
</reference>
<feature type="transmembrane region" description="Helical" evidence="1">
    <location>
        <begin position="246"/>
        <end position="268"/>
    </location>
</feature>
<dbReference type="EMBL" id="UGRS01000001">
    <property type="protein sequence ID" value="SUA36395.1"/>
    <property type="molecule type" value="Genomic_DNA"/>
</dbReference>